<dbReference type="InterPro" id="IPR011990">
    <property type="entry name" value="TPR-like_helical_dom_sf"/>
</dbReference>
<dbReference type="EMBL" id="NMQU01000112">
    <property type="protein sequence ID" value="OXM44790.1"/>
    <property type="molecule type" value="Genomic_DNA"/>
</dbReference>
<dbReference type="AlphaFoldDB" id="A0A229RDQ6"/>
<protein>
    <submittedName>
        <fullName evidence="1">Uncharacterized protein</fullName>
    </submittedName>
</protein>
<dbReference type="SUPFAM" id="SSF81901">
    <property type="entry name" value="HCP-like"/>
    <property type="match status" value="1"/>
</dbReference>
<evidence type="ECO:0000313" key="1">
    <source>
        <dbReference type="EMBL" id="OXM44790.1"/>
    </source>
</evidence>
<proteinExistence type="predicted"/>
<reference evidence="1 2" key="1">
    <citation type="submission" date="2017-07" db="EMBL/GenBank/DDBJ databases">
        <title>Amycolatopsis alba DSM 44262 Genome sequencing and assembly.</title>
        <authorList>
            <person name="Kaur N."/>
            <person name="Mayilraj S."/>
        </authorList>
    </citation>
    <scope>NUCLEOTIDE SEQUENCE [LARGE SCALE GENOMIC DNA]</scope>
    <source>
        <strain evidence="1 2">DSM 44262</strain>
    </source>
</reference>
<dbReference type="Gene3D" id="1.25.40.10">
    <property type="entry name" value="Tetratricopeptide repeat domain"/>
    <property type="match status" value="2"/>
</dbReference>
<dbReference type="RefSeq" id="WP_020634930.1">
    <property type="nucleotide sequence ID" value="NZ_KB913032.1"/>
</dbReference>
<dbReference type="Proteomes" id="UP000215563">
    <property type="component" value="Unassembled WGS sequence"/>
</dbReference>
<sequence length="863" mass="96036">MVQSDLLAGQELCALLTGYKDRSGLTYEKLAELSSCSRGTAENYIAKPGHRRSENILDLLLTTLHVTTEERDEVLRLNRLSRSRMPDLATVDWAVEATEADCTVWEVKQFTPAEATVHPAIRRGHGLGTTTNEPSSPPSYVLRDHDALLNADLRAAARGELAAMIALRGGPSTGKTRSLFEAVHALGPGWAVIRPRSAAALRGLVKSGLLHRRRCVLWLNELQTFLGPNGTGMSLDVLRDLFAVSDDRDAGKRRHRQPLVVVATLWPEKLRDATASDEDLSDNRDLLVSANQWVRWHDIPRDFTRSERDTARALVASTSDDRLAAALDNPDRIGFAQTLAGGHELLQHYLTAPNHMDQLVLDAAGDGRRLGHASPLPRPLLRDIATALWREERGQTSPPAGWFDTAIAHATQALRSTQGVQALIPLDDVDSSDTDAEHATYELADYLEQYLRHTRRTRPVTDAAWDALRRHATHTADVARLARAATSRGHFQHGEALYRSAGTAEALTELARWRAARPGQELEAERAFRDAVVTSHPHCLVEFARWLSSQPGREDETEKLYQEAIAAGAPGARTEFAGWLREQLDREDETELAYWHAVTGGDPSALGAFASWLEEQPGRETETEHFYREAAATGLPDTRTWFVVWLSRQPGREDETEQAYREAIAARDLMALTAFLGWIREQPGREGDAERAHRSAIAAGHFGALAWFALWLEEQPGRDVEIEGTFRDAIAAGHRHAFSSFLFWLGEQPGREDDIERVHRDYIASGDLEAFTSYAGWLAKQPGREKETERVYQDAIATGDPDAYSEFAEWLAAQPGREDDTERVYRDYIATGHPYALTAFAGWLGTQPGREDDRGRLVRFGLA</sequence>
<organism evidence="1 2">
    <name type="scientific">Amycolatopsis alba DSM 44262</name>
    <dbReference type="NCBI Taxonomy" id="1125972"/>
    <lineage>
        <taxon>Bacteria</taxon>
        <taxon>Bacillati</taxon>
        <taxon>Actinomycetota</taxon>
        <taxon>Actinomycetes</taxon>
        <taxon>Pseudonocardiales</taxon>
        <taxon>Pseudonocardiaceae</taxon>
        <taxon>Amycolatopsis</taxon>
    </lineage>
</organism>
<accession>A0A229RDQ6</accession>
<evidence type="ECO:0000313" key="2">
    <source>
        <dbReference type="Proteomes" id="UP000215563"/>
    </source>
</evidence>
<keyword evidence="2" id="KW-1185">Reference proteome</keyword>
<comment type="caution">
    <text evidence="1">The sequence shown here is derived from an EMBL/GenBank/DDBJ whole genome shotgun (WGS) entry which is preliminary data.</text>
</comment>
<name>A0A229RDQ6_AMYAL</name>
<gene>
    <name evidence="1" type="ORF">CFP75_33240</name>
</gene>
<dbReference type="OrthoDB" id="4532668at2"/>